<dbReference type="AlphaFoldDB" id="A0A392RMP9"/>
<keyword evidence="2" id="KW-1185">Reference proteome</keyword>
<reference evidence="1 2" key="1">
    <citation type="journal article" date="2018" name="Front. Plant Sci.">
        <title>Red Clover (Trifolium pratense) and Zigzag Clover (T. medium) - A Picture of Genomic Similarities and Differences.</title>
        <authorList>
            <person name="Dluhosova J."/>
            <person name="Istvanek J."/>
            <person name="Nedelnik J."/>
            <person name="Repkova J."/>
        </authorList>
    </citation>
    <scope>NUCLEOTIDE SEQUENCE [LARGE SCALE GENOMIC DNA]</scope>
    <source>
        <strain evidence="2">cv. 10/8</strain>
        <tissue evidence="1">Leaf</tissue>
    </source>
</reference>
<dbReference type="Proteomes" id="UP000265520">
    <property type="component" value="Unassembled WGS sequence"/>
</dbReference>
<proteinExistence type="predicted"/>
<dbReference type="EMBL" id="LXQA010249733">
    <property type="protein sequence ID" value="MCI37911.1"/>
    <property type="molecule type" value="Genomic_DNA"/>
</dbReference>
<evidence type="ECO:0000313" key="2">
    <source>
        <dbReference type="Proteomes" id="UP000265520"/>
    </source>
</evidence>
<name>A0A392RMP9_9FABA</name>
<sequence length="45" mass="4828">VLSLLALIDTNGPGTFGWGETNTHQFTVQSALHNATQNYPVAEVD</sequence>
<organism evidence="1 2">
    <name type="scientific">Trifolium medium</name>
    <dbReference type="NCBI Taxonomy" id="97028"/>
    <lineage>
        <taxon>Eukaryota</taxon>
        <taxon>Viridiplantae</taxon>
        <taxon>Streptophyta</taxon>
        <taxon>Embryophyta</taxon>
        <taxon>Tracheophyta</taxon>
        <taxon>Spermatophyta</taxon>
        <taxon>Magnoliopsida</taxon>
        <taxon>eudicotyledons</taxon>
        <taxon>Gunneridae</taxon>
        <taxon>Pentapetalae</taxon>
        <taxon>rosids</taxon>
        <taxon>fabids</taxon>
        <taxon>Fabales</taxon>
        <taxon>Fabaceae</taxon>
        <taxon>Papilionoideae</taxon>
        <taxon>50 kb inversion clade</taxon>
        <taxon>NPAAA clade</taxon>
        <taxon>Hologalegina</taxon>
        <taxon>IRL clade</taxon>
        <taxon>Trifolieae</taxon>
        <taxon>Trifolium</taxon>
    </lineage>
</organism>
<evidence type="ECO:0000313" key="1">
    <source>
        <dbReference type="EMBL" id="MCI37911.1"/>
    </source>
</evidence>
<protein>
    <submittedName>
        <fullName evidence="1">Uncharacterized protein</fullName>
    </submittedName>
</protein>
<feature type="non-terminal residue" evidence="1">
    <location>
        <position position="1"/>
    </location>
</feature>
<comment type="caution">
    <text evidence="1">The sequence shown here is derived from an EMBL/GenBank/DDBJ whole genome shotgun (WGS) entry which is preliminary data.</text>
</comment>
<accession>A0A392RMP9</accession>